<protein>
    <submittedName>
        <fullName evidence="8">Choline dehydrogenase-like flavoprotein</fullName>
    </submittedName>
</protein>
<dbReference type="Pfam" id="PF00732">
    <property type="entry name" value="GMC_oxred_N"/>
    <property type="match status" value="1"/>
</dbReference>
<dbReference type="InterPro" id="IPR000172">
    <property type="entry name" value="GMC_OxRdtase_N"/>
</dbReference>
<dbReference type="RefSeq" id="WP_107893579.1">
    <property type="nucleotide sequence ID" value="NZ_NHSI01000039.1"/>
</dbReference>
<name>A0A2T5BNP3_9RHOB</name>
<feature type="domain" description="FAD-binding" evidence="6">
    <location>
        <begin position="7"/>
        <end position="41"/>
    </location>
</feature>
<feature type="domain" description="Glucose-methanol-choline oxidoreductase N-terminal" evidence="5">
    <location>
        <begin position="199"/>
        <end position="312"/>
    </location>
</feature>
<evidence type="ECO:0000259" key="5">
    <source>
        <dbReference type="Pfam" id="PF00732"/>
    </source>
</evidence>
<sequence length="546" mass="59528">MAKPPKEVDVLIVGSGPSGSVAAKMLTEAGMSVVTLEQGTWFDPSDYPGDKKEFELAGGKQWNPSPNVRDNERDYPINTTESDVEPYMQSAVGGSATIWAGHWVPFLPSDFKVRSLDGVAVDWPFDYYELLPHLEAVEQLVSSSGTQGNPGYPQQAGYPTPQIPIGKAGMKLAEGMDKLGWHWWPGLNAMPSIPWQGQNPCARRGTCMFGCPEAAKWSGDLVLFKEAKKLGHRLIAGARVREIIYDENLGRATGAIYIDQNGRERRQLAKNVILCANAIGTPRILLNSACNAFPDGLANSSGLVGKNLMMHPFGLVMGHFEEDLESWRGPSGQLINTLQFYETDESRGFVRGAKWGGMSAGGPLSSKGFVGAEVFKDGGRIEENWGVNWHKMIEEKFGKTALWAIVGEDLPEEANRVLIDDELTDSDGIPAPRVIYKTSENSRRLLEFHSARAKESLEAAGAKSTSVMPQMRDSGWHLLGTARLGTDPSNSVLDEFGRSHDIPNLYVWDLSSFPTGAGANPTATLMAVAHRQATHFINNARNAEAA</sequence>
<accession>A0A2T5BNP3</accession>
<dbReference type="GO" id="GO:0071949">
    <property type="term" value="F:FAD binding"/>
    <property type="evidence" value="ECO:0007669"/>
    <property type="project" value="InterPro"/>
</dbReference>
<dbReference type="GO" id="GO:0016614">
    <property type="term" value="F:oxidoreductase activity, acting on CH-OH group of donors"/>
    <property type="evidence" value="ECO:0007669"/>
    <property type="project" value="InterPro"/>
</dbReference>
<keyword evidence="9" id="KW-1185">Reference proteome</keyword>
<evidence type="ECO:0000259" key="6">
    <source>
        <dbReference type="Pfam" id="PF01494"/>
    </source>
</evidence>
<organism evidence="8 9">
    <name type="scientific">Rhodovulum imhoffii</name>
    <dbReference type="NCBI Taxonomy" id="365340"/>
    <lineage>
        <taxon>Bacteria</taxon>
        <taxon>Pseudomonadati</taxon>
        <taxon>Pseudomonadota</taxon>
        <taxon>Alphaproteobacteria</taxon>
        <taxon>Rhodobacterales</taxon>
        <taxon>Paracoccaceae</taxon>
        <taxon>Rhodovulum</taxon>
    </lineage>
</organism>
<dbReference type="AlphaFoldDB" id="A0A2T5BNP3"/>
<dbReference type="EMBL" id="QAAA01000028">
    <property type="protein sequence ID" value="PTN00613.1"/>
    <property type="molecule type" value="Genomic_DNA"/>
</dbReference>
<comment type="similarity">
    <text evidence="1">Belongs to the GMC oxidoreductase family.</text>
</comment>
<keyword evidence="2" id="KW-0285">Flavoprotein</keyword>
<evidence type="ECO:0000256" key="1">
    <source>
        <dbReference type="ARBA" id="ARBA00010790"/>
    </source>
</evidence>
<evidence type="ECO:0000256" key="2">
    <source>
        <dbReference type="ARBA" id="ARBA00022630"/>
    </source>
</evidence>
<evidence type="ECO:0000313" key="8">
    <source>
        <dbReference type="EMBL" id="PTN00613.1"/>
    </source>
</evidence>
<keyword evidence="4" id="KW-0560">Oxidoreductase</keyword>
<dbReference type="InterPro" id="IPR002938">
    <property type="entry name" value="FAD-bd"/>
</dbReference>
<dbReference type="PANTHER" id="PTHR46056">
    <property type="entry name" value="LONG-CHAIN-ALCOHOL OXIDASE"/>
    <property type="match status" value="1"/>
</dbReference>
<dbReference type="Pfam" id="PF05199">
    <property type="entry name" value="GMC_oxred_C"/>
    <property type="match status" value="1"/>
</dbReference>
<dbReference type="Proteomes" id="UP000243859">
    <property type="component" value="Unassembled WGS sequence"/>
</dbReference>
<dbReference type="SUPFAM" id="SSF51905">
    <property type="entry name" value="FAD/NAD(P)-binding domain"/>
    <property type="match status" value="1"/>
</dbReference>
<dbReference type="InterPro" id="IPR036188">
    <property type="entry name" value="FAD/NAD-bd_sf"/>
</dbReference>
<dbReference type="OrthoDB" id="9798604at2"/>
<dbReference type="Gene3D" id="3.50.50.60">
    <property type="entry name" value="FAD/NAD(P)-binding domain"/>
    <property type="match status" value="2"/>
</dbReference>
<evidence type="ECO:0000256" key="4">
    <source>
        <dbReference type="ARBA" id="ARBA00023002"/>
    </source>
</evidence>
<keyword evidence="3" id="KW-0274">FAD</keyword>
<comment type="caution">
    <text evidence="8">The sequence shown here is derived from an EMBL/GenBank/DDBJ whole genome shotgun (WGS) entry which is preliminary data.</text>
</comment>
<dbReference type="SUPFAM" id="SSF54373">
    <property type="entry name" value="FAD-linked reductases, C-terminal domain"/>
    <property type="match status" value="1"/>
</dbReference>
<dbReference type="InterPro" id="IPR007867">
    <property type="entry name" value="GMC_OxRtase_C"/>
</dbReference>
<proteinExistence type="inferred from homology"/>
<evidence type="ECO:0000256" key="3">
    <source>
        <dbReference type="ARBA" id="ARBA00022827"/>
    </source>
</evidence>
<reference evidence="8 9" key="1">
    <citation type="submission" date="2018-04" db="EMBL/GenBank/DDBJ databases">
        <title>Genomic Encyclopedia of Archaeal and Bacterial Type Strains, Phase II (KMG-II): from individual species to whole genera.</title>
        <authorList>
            <person name="Goeker M."/>
        </authorList>
    </citation>
    <scope>NUCLEOTIDE SEQUENCE [LARGE SCALE GENOMIC DNA]</scope>
    <source>
        <strain evidence="8 9">DSM 18064</strain>
    </source>
</reference>
<feature type="domain" description="Glucose-methanol-choline oxidoreductase C-terminal" evidence="7">
    <location>
        <begin position="411"/>
        <end position="529"/>
    </location>
</feature>
<gene>
    <name evidence="8" type="ORF">C8N32_1286</name>
</gene>
<evidence type="ECO:0000313" key="9">
    <source>
        <dbReference type="Proteomes" id="UP000243859"/>
    </source>
</evidence>
<evidence type="ECO:0000259" key="7">
    <source>
        <dbReference type="Pfam" id="PF05199"/>
    </source>
</evidence>
<dbReference type="PANTHER" id="PTHR46056:SF12">
    <property type="entry name" value="LONG-CHAIN-ALCOHOL OXIDASE"/>
    <property type="match status" value="1"/>
</dbReference>
<dbReference type="Pfam" id="PF01494">
    <property type="entry name" value="FAD_binding_3"/>
    <property type="match status" value="1"/>
</dbReference>